<dbReference type="RefSeq" id="WP_207691677.1">
    <property type="nucleotide sequence ID" value="NZ_CP061799.1"/>
</dbReference>
<dbReference type="PANTHER" id="PTHR36837">
    <property type="entry name" value="POLY(3-HYDROXYALKANOATE) POLYMERASE SUBUNIT PHAC"/>
    <property type="match status" value="1"/>
</dbReference>
<dbReference type="InterPro" id="IPR029024">
    <property type="entry name" value="TerB-like"/>
</dbReference>
<dbReference type="AlphaFoldDB" id="A0A975GG76"/>
<dbReference type="SUPFAM" id="SSF53474">
    <property type="entry name" value="alpha/beta-Hydrolases"/>
    <property type="match status" value="1"/>
</dbReference>
<gene>
    <name evidence="1" type="ORF">dnl_22760</name>
</gene>
<dbReference type="InterPro" id="IPR024501">
    <property type="entry name" value="DUF3141"/>
</dbReference>
<sequence length="719" mass="82391">MNQEKSLDSLRLVRDFNEYWTDALQRTVLFTDILRKRGNDYLDNTQKGLPPILTFDYEVILDGRSLDRPVNHDLVRIIPKKGILVDPGRRPVVIIDPRAGHGPGIGGSKRDSEIGMAMKKGHPVYFILFYPDPEKGQTYEDVKAAQIRFIEEVKARHPDAEDPAIIGNCQAGWAVALLSAERPDVTGPIVFNGSPLSYWAGVDGKNPMRYKGGLFGGIWLTSMLCDLGNGKFDGANLVMNFEGLNPANTYWTKQYNVWANVDKEEERYLNFEKWWNSYFMMNTEEIHFILKNLFVGNKLEQGRVAVSHGKTIDLKNLEDPVMVFASQGDNITPPQQALNWIAKVYENVDEIRRCQQVIVYRIHEDIGHLGIFVSGKVAQKEHKEIIDNMQNLEFLPPGLYEMLIEDSEKVIEEGDQKLSIPDYNVRFIEREISDILAMDDGFENEEEFETVLNVSDLNELIYQTFLSPWIKLTATPYLAEILKQLHPMRVSRYGFSDKNPLILPFKIFSPVVKQNRKPVSPENLFLNAEKALSNNIITALNCYRDIRDNTQEFMFKSIYGSPFMKMFFSQPLKDKADLESGSKKECKAAGSVDEDKARWIDAMEKGGITEGLVRAMISMIGADHIFDEREFKYASSFIRKDERFKNISLEDLKQITREQSRILQTDETKALNALSVLLPKREDRELAYELAQKIAHADLHLADEEKVLLNKMKKILKIR</sequence>
<accession>A0A975GG76</accession>
<dbReference type="Proteomes" id="UP000663720">
    <property type="component" value="Chromosome"/>
</dbReference>
<dbReference type="CDD" id="cd07176">
    <property type="entry name" value="terB"/>
    <property type="match status" value="1"/>
</dbReference>
<proteinExistence type="predicted"/>
<dbReference type="PANTHER" id="PTHR36837:SF2">
    <property type="entry name" value="POLY(3-HYDROXYALKANOATE) POLYMERASE SUBUNIT PHAC"/>
    <property type="match status" value="1"/>
</dbReference>
<name>A0A975GG76_9BACT</name>
<dbReference type="InterPro" id="IPR029058">
    <property type="entry name" value="AB_hydrolase_fold"/>
</dbReference>
<dbReference type="SUPFAM" id="SSF158682">
    <property type="entry name" value="TerB-like"/>
    <property type="match status" value="1"/>
</dbReference>
<dbReference type="Gene3D" id="3.40.50.1820">
    <property type="entry name" value="alpha/beta hydrolase"/>
    <property type="match status" value="1"/>
</dbReference>
<reference evidence="1" key="1">
    <citation type="journal article" date="2021" name="Microb. Physiol.">
        <title>Proteogenomic Insights into the Physiology of Marine, Sulfate-Reducing, Filamentous Desulfonema limicola and Desulfonema magnum.</title>
        <authorList>
            <person name="Schnaars V."/>
            <person name="Wohlbrand L."/>
            <person name="Scheve S."/>
            <person name="Hinrichs C."/>
            <person name="Reinhardt R."/>
            <person name="Rabus R."/>
        </authorList>
    </citation>
    <scope>NUCLEOTIDE SEQUENCE</scope>
    <source>
        <strain evidence="1">5ac10</strain>
    </source>
</reference>
<dbReference type="Gene3D" id="1.10.3680.10">
    <property type="entry name" value="TerB-like"/>
    <property type="match status" value="1"/>
</dbReference>
<protein>
    <submittedName>
        <fullName evidence="1">DUF3141</fullName>
    </submittedName>
</protein>
<dbReference type="EMBL" id="CP061799">
    <property type="protein sequence ID" value="QTA79991.1"/>
    <property type="molecule type" value="Genomic_DNA"/>
</dbReference>
<dbReference type="KEGG" id="dli:dnl_22760"/>
<evidence type="ECO:0000313" key="1">
    <source>
        <dbReference type="EMBL" id="QTA79991.1"/>
    </source>
</evidence>
<evidence type="ECO:0000313" key="2">
    <source>
        <dbReference type="Proteomes" id="UP000663720"/>
    </source>
</evidence>
<organism evidence="1 2">
    <name type="scientific">Desulfonema limicola</name>
    <dbReference type="NCBI Taxonomy" id="45656"/>
    <lineage>
        <taxon>Bacteria</taxon>
        <taxon>Pseudomonadati</taxon>
        <taxon>Thermodesulfobacteriota</taxon>
        <taxon>Desulfobacteria</taxon>
        <taxon>Desulfobacterales</taxon>
        <taxon>Desulfococcaceae</taxon>
        <taxon>Desulfonema</taxon>
    </lineage>
</organism>
<dbReference type="InterPro" id="IPR051321">
    <property type="entry name" value="PHA/PHB_synthase"/>
</dbReference>
<dbReference type="Pfam" id="PF11339">
    <property type="entry name" value="DUF3141"/>
    <property type="match status" value="1"/>
</dbReference>
<keyword evidence="2" id="KW-1185">Reference proteome</keyword>